<evidence type="ECO:0000313" key="2">
    <source>
        <dbReference type="Proteomes" id="UP001303946"/>
    </source>
</evidence>
<gene>
    <name evidence="1" type="ORF">RXV79_18490</name>
</gene>
<name>A0ABZ0CPK1_9BURK</name>
<dbReference type="RefSeq" id="WP_316699547.1">
    <property type="nucleotide sequence ID" value="NZ_CP136336.1"/>
</dbReference>
<dbReference type="Proteomes" id="UP001303946">
    <property type="component" value="Chromosome"/>
</dbReference>
<dbReference type="InterPro" id="IPR009267">
    <property type="entry name" value="NTP_transf_6"/>
</dbReference>
<sequence length="172" mass="19473">MRALKAARSLGLPSWCIGAGVVRNLVWDHLHGFKAETPAEDIDFVFFEPNNLSPELERHLEVRLSRAEPSFNWEAVNQAAVHTWLKPQAAQEARPFRSLAEGVASWPEVATCVGISLTGEEKIEVIAPHGLTDLFEMVVRWNPTRVPTLVYEERVAKKRFAHRWPRVKVLAC</sequence>
<dbReference type="EMBL" id="CP136336">
    <property type="protein sequence ID" value="WOB06902.1"/>
    <property type="molecule type" value="Genomic_DNA"/>
</dbReference>
<proteinExistence type="predicted"/>
<accession>A0ABZ0CPK1</accession>
<organism evidence="1 2">
    <name type="scientific">Piscinibacter gummiphilus</name>
    <dbReference type="NCBI Taxonomy" id="946333"/>
    <lineage>
        <taxon>Bacteria</taxon>
        <taxon>Pseudomonadati</taxon>
        <taxon>Pseudomonadota</taxon>
        <taxon>Betaproteobacteria</taxon>
        <taxon>Burkholderiales</taxon>
        <taxon>Sphaerotilaceae</taxon>
        <taxon>Piscinibacter</taxon>
    </lineage>
</organism>
<dbReference type="PANTHER" id="PTHR39166:SF1">
    <property type="entry name" value="BLL1166 PROTEIN"/>
    <property type="match status" value="1"/>
</dbReference>
<dbReference type="PANTHER" id="PTHR39166">
    <property type="entry name" value="BLL1166 PROTEIN"/>
    <property type="match status" value="1"/>
</dbReference>
<dbReference type="Pfam" id="PF06042">
    <property type="entry name" value="NTP_transf_6"/>
    <property type="match status" value="1"/>
</dbReference>
<reference evidence="1 2" key="1">
    <citation type="submission" date="2023-10" db="EMBL/GenBank/DDBJ databases">
        <title>Bacteria for the degradation of biodegradable plastic PBAT(Polybutylene adipate terephthalate).</title>
        <authorList>
            <person name="Weon H.-Y."/>
            <person name="Yeon J."/>
        </authorList>
    </citation>
    <scope>NUCLEOTIDE SEQUENCE [LARGE SCALE GENOMIC DNA]</scope>
    <source>
        <strain evidence="1 2">SBD 7-3</strain>
    </source>
</reference>
<evidence type="ECO:0000313" key="1">
    <source>
        <dbReference type="EMBL" id="WOB06902.1"/>
    </source>
</evidence>
<keyword evidence="2" id="KW-1185">Reference proteome</keyword>
<protein>
    <submittedName>
        <fullName evidence="1">Nucleotidyltransferase family protein</fullName>
    </submittedName>
</protein>